<protein>
    <submittedName>
        <fullName evidence="5">Transferase</fullName>
    </submittedName>
</protein>
<feature type="transmembrane region" description="Helical" evidence="2">
    <location>
        <begin position="683"/>
        <end position="703"/>
    </location>
</feature>
<dbReference type="InterPro" id="IPR050426">
    <property type="entry name" value="Glycosyltransferase_28"/>
</dbReference>
<keyword evidence="2" id="KW-0812">Transmembrane</keyword>
<evidence type="ECO:0000256" key="2">
    <source>
        <dbReference type="SAM" id="Phobius"/>
    </source>
</evidence>
<accession>A0ABR1FY81</accession>
<name>A0ABR1FY81_AURAN</name>
<dbReference type="Pfam" id="PF06722">
    <property type="entry name" value="EryCIII-like_C"/>
    <property type="match status" value="1"/>
</dbReference>
<evidence type="ECO:0000259" key="4">
    <source>
        <dbReference type="Pfam" id="PF06722"/>
    </source>
</evidence>
<evidence type="ECO:0000256" key="1">
    <source>
        <dbReference type="ARBA" id="ARBA00022679"/>
    </source>
</evidence>
<feature type="domain" description="Erythromycin biosynthesis protein CIII-like C-terminal" evidence="4">
    <location>
        <begin position="426"/>
        <end position="516"/>
    </location>
</feature>
<keyword evidence="2" id="KW-1133">Transmembrane helix</keyword>
<evidence type="ECO:0000313" key="6">
    <source>
        <dbReference type="Proteomes" id="UP001363151"/>
    </source>
</evidence>
<keyword evidence="2" id="KW-0472">Membrane</keyword>
<dbReference type="CDD" id="cd03784">
    <property type="entry name" value="GT1_Gtf-like"/>
    <property type="match status" value="1"/>
</dbReference>
<proteinExistence type="predicted"/>
<feature type="domain" description="Glycosyltransferase family 28 N-terminal" evidence="3">
    <location>
        <begin position="105"/>
        <end position="258"/>
    </location>
</feature>
<sequence>MGRRLHGDDDEIVFAGFHFGGEYIFSNYHAAYAWGLFVTVYLLTKVTRGGGLMATLLRGLFPRRVRVASVRVRHKVLSVRAQLFGAWRPRGDDAPQAAMPKLNVCLLVTGTHGDVAPFVAFGLELVERHGHRVRLATHACYRSKVVDAGLEFYPLAGDPRILSQWMVQSQGRLLPRANLDDLKEIPVKKAMINAIMTSCLDACTRVDLEDDRAIHAPRFVAHAIVANPVAYGHFHVAEALKVPLLMAFPQPWTPTASFPHPLASLPNNEPTTLQQKQVNALSFRAVETLQWQGLDANEWRQKKLGLRRLDVADRGASLLDDFDVPFVYTWSPALCPKPKEWGDNCDIVGALTLKAKDDGGATYEPAKSVAAFLAAGGEPVFVGFGSMVIADPGALYDLILDAAEASKTRVIVQSSWSKIEGDRTSPLVATIGPCPHSWLMPHCRAVVHHGGAGTVAAGLRRGLPTLVCPFFGDQHFWGECCRRAGVGPPPIPIQTLTAEALAAAFETLTAPATVAVAEGVGAAMREEDGVAALADIFDRRLPAADMTCQVSLFCASEPTVVVAETWRPGLGLAVSAEAHAALERDAFAVPYCYVLWDTSRAVLGLLAGRGAKLYECLLKLLASFASLLCLGQNRVFAAYGDAKGGRPSRAGLATYLLLASALAAVEAPFRFCIDLLDVVVGEFMFGYVVYSVVYVIFFPFAFLPFDVIRRSFVHAKAHPSGTFDKHLHRPDAGPVDAARASDLRAAAAVAAVFFDAATTAAGGRDRPRSLDRAAAVDAVTILLAKPPPGQRERQRQRSSVERGLAVIARSPSSLLRRPSTAAKYGKSAAALLDSWFPDAPARVAVVDLALK</sequence>
<dbReference type="EMBL" id="JBBJCI010000204">
    <property type="protein sequence ID" value="KAK7241208.1"/>
    <property type="molecule type" value="Genomic_DNA"/>
</dbReference>
<gene>
    <name evidence="5" type="ORF">SO694_00051159</name>
</gene>
<dbReference type="Gene3D" id="3.40.50.2000">
    <property type="entry name" value="Glycogen Phosphorylase B"/>
    <property type="match status" value="2"/>
</dbReference>
<evidence type="ECO:0000313" key="5">
    <source>
        <dbReference type="EMBL" id="KAK7241208.1"/>
    </source>
</evidence>
<dbReference type="InterPro" id="IPR002213">
    <property type="entry name" value="UDP_glucos_trans"/>
</dbReference>
<dbReference type="SUPFAM" id="SSF53756">
    <property type="entry name" value="UDP-Glycosyltransferase/glycogen phosphorylase"/>
    <property type="match status" value="1"/>
</dbReference>
<dbReference type="Pfam" id="PF03033">
    <property type="entry name" value="Glyco_transf_28"/>
    <property type="match status" value="1"/>
</dbReference>
<organism evidence="5 6">
    <name type="scientific">Aureococcus anophagefferens</name>
    <name type="common">Harmful bloom alga</name>
    <dbReference type="NCBI Taxonomy" id="44056"/>
    <lineage>
        <taxon>Eukaryota</taxon>
        <taxon>Sar</taxon>
        <taxon>Stramenopiles</taxon>
        <taxon>Ochrophyta</taxon>
        <taxon>Pelagophyceae</taxon>
        <taxon>Pelagomonadales</taxon>
        <taxon>Pelagomonadaceae</taxon>
        <taxon>Aureococcus</taxon>
    </lineage>
</organism>
<keyword evidence="6" id="KW-1185">Reference proteome</keyword>
<keyword evidence="1 5" id="KW-0808">Transferase</keyword>
<dbReference type="InterPro" id="IPR010610">
    <property type="entry name" value="EryCIII-like_C"/>
</dbReference>
<reference evidence="5 6" key="1">
    <citation type="submission" date="2024-03" db="EMBL/GenBank/DDBJ databases">
        <title>Aureococcus anophagefferens CCMP1851 and Kratosvirus quantuckense: Draft genome of a second virus-susceptible host strain in the model system.</title>
        <authorList>
            <person name="Chase E."/>
            <person name="Truchon A.R."/>
            <person name="Schepens W."/>
            <person name="Wilhelm S.W."/>
        </authorList>
    </citation>
    <scope>NUCLEOTIDE SEQUENCE [LARGE SCALE GENOMIC DNA]</scope>
    <source>
        <strain evidence="5 6">CCMP1851</strain>
    </source>
</reference>
<dbReference type="Proteomes" id="UP001363151">
    <property type="component" value="Unassembled WGS sequence"/>
</dbReference>
<dbReference type="GO" id="GO:0016740">
    <property type="term" value="F:transferase activity"/>
    <property type="evidence" value="ECO:0007669"/>
    <property type="project" value="UniProtKB-KW"/>
</dbReference>
<dbReference type="PANTHER" id="PTHR48050">
    <property type="entry name" value="STEROL 3-BETA-GLUCOSYLTRANSFERASE"/>
    <property type="match status" value="1"/>
</dbReference>
<dbReference type="InterPro" id="IPR004276">
    <property type="entry name" value="GlycoTrans_28_N"/>
</dbReference>
<comment type="caution">
    <text evidence="5">The sequence shown here is derived from an EMBL/GenBank/DDBJ whole genome shotgun (WGS) entry which is preliminary data.</text>
</comment>
<evidence type="ECO:0000259" key="3">
    <source>
        <dbReference type="Pfam" id="PF03033"/>
    </source>
</evidence>
<dbReference type="PANTHER" id="PTHR48050:SF13">
    <property type="entry name" value="STEROL 3-BETA-GLUCOSYLTRANSFERASE UGT80A2"/>
    <property type="match status" value="1"/>
</dbReference>